<gene>
    <name evidence="2" type="ORF">CLIM01_07692</name>
</gene>
<name>A0ABQ9PTS9_9PEZI</name>
<keyword evidence="3" id="KW-1185">Reference proteome</keyword>
<protein>
    <submittedName>
        <fullName evidence="2">Uncharacterized protein</fullName>
    </submittedName>
</protein>
<dbReference type="Proteomes" id="UP001169217">
    <property type="component" value="Unassembled WGS sequence"/>
</dbReference>
<evidence type="ECO:0000256" key="1">
    <source>
        <dbReference type="SAM" id="SignalP"/>
    </source>
</evidence>
<dbReference type="EMBL" id="JARUPT010000228">
    <property type="protein sequence ID" value="KAK0374967.1"/>
    <property type="molecule type" value="Genomic_DNA"/>
</dbReference>
<organism evidence="2 3">
    <name type="scientific">Colletotrichum limetticola</name>
    <dbReference type="NCBI Taxonomy" id="1209924"/>
    <lineage>
        <taxon>Eukaryota</taxon>
        <taxon>Fungi</taxon>
        <taxon>Dikarya</taxon>
        <taxon>Ascomycota</taxon>
        <taxon>Pezizomycotina</taxon>
        <taxon>Sordariomycetes</taxon>
        <taxon>Hypocreomycetidae</taxon>
        <taxon>Glomerellales</taxon>
        <taxon>Glomerellaceae</taxon>
        <taxon>Colletotrichum</taxon>
        <taxon>Colletotrichum acutatum species complex</taxon>
    </lineage>
</organism>
<accession>A0ABQ9PTS9</accession>
<comment type="caution">
    <text evidence="2">The sequence shown here is derived from an EMBL/GenBank/DDBJ whole genome shotgun (WGS) entry which is preliminary data.</text>
</comment>
<reference evidence="2" key="1">
    <citation type="submission" date="2023-04" db="EMBL/GenBank/DDBJ databases">
        <title>Colletotrichum limetticola genome sequence.</title>
        <authorList>
            <person name="Baroncelli R."/>
        </authorList>
    </citation>
    <scope>NUCLEOTIDE SEQUENCE</scope>
    <source>
        <strain evidence="2">KLA-Anderson</strain>
    </source>
</reference>
<keyword evidence="1" id="KW-0732">Signal</keyword>
<evidence type="ECO:0000313" key="2">
    <source>
        <dbReference type="EMBL" id="KAK0374967.1"/>
    </source>
</evidence>
<feature type="signal peptide" evidence="1">
    <location>
        <begin position="1"/>
        <end position="18"/>
    </location>
</feature>
<sequence>MHIYHFFSVNFLPILLDATPLFRSFPSTLDSAKDPKTNRFKDPKPVELGGRNLWGLFIGSGSSKKFPPRPQPISWRDIDSTVACEMQAKL</sequence>
<evidence type="ECO:0000313" key="3">
    <source>
        <dbReference type="Proteomes" id="UP001169217"/>
    </source>
</evidence>
<feature type="chain" id="PRO_5046065201" evidence="1">
    <location>
        <begin position="19"/>
        <end position="90"/>
    </location>
</feature>
<proteinExistence type="predicted"/>